<dbReference type="NCBIfam" id="TIGR02436">
    <property type="entry name" value="four helix bundle protein"/>
    <property type="match status" value="1"/>
</dbReference>
<dbReference type="SUPFAM" id="SSF158446">
    <property type="entry name" value="IVS-encoded protein-like"/>
    <property type="match status" value="1"/>
</dbReference>
<proteinExistence type="predicted"/>
<reference evidence="1 2" key="1">
    <citation type="submission" date="2015-05" db="EMBL/GenBank/DDBJ databases">
        <title>Genome sequencing and analysis of members of genus Stenotrophomonas.</title>
        <authorList>
            <person name="Patil P.P."/>
            <person name="Midha S."/>
            <person name="Patil P.B."/>
        </authorList>
    </citation>
    <scope>NUCLEOTIDE SEQUENCE [LARGE SCALE GENOMIC DNA]</scope>
    <source>
        <strain evidence="1 2">DSM 17805</strain>
    </source>
</reference>
<dbReference type="PANTHER" id="PTHR38471:SF2">
    <property type="entry name" value="FOUR HELIX BUNDLE PROTEIN"/>
    <property type="match status" value="1"/>
</dbReference>
<dbReference type="CDD" id="cd16377">
    <property type="entry name" value="23S_rRNA_IVP_like"/>
    <property type="match status" value="1"/>
</dbReference>
<evidence type="ECO:0000313" key="1">
    <source>
        <dbReference type="EMBL" id="KRG59194.1"/>
    </source>
</evidence>
<evidence type="ECO:0000313" key="2">
    <source>
        <dbReference type="Proteomes" id="UP000051254"/>
    </source>
</evidence>
<name>A0A0R0BYU7_9GAMM</name>
<keyword evidence="2" id="KW-1185">Reference proteome</keyword>
<dbReference type="PANTHER" id="PTHR38471">
    <property type="entry name" value="FOUR HELIX BUNDLE PROTEIN"/>
    <property type="match status" value="1"/>
</dbReference>
<dbReference type="AlphaFoldDB" id="A0A0R0BYU7"/>
<comment type="caution">
    <text evidence="1">The sequence shown here is derived from an EMBL/GenBank/DDBJ whole genome shotgun (WGS) entry which is preliminary data.</text>
</comment>
<organism evidence="1 2">
    <name type="scientific">Stenotrophomonas koreensis</name>
    <dbReference type="NCBI Taxonomy" id="266128"/>
    <lineage>
        <taxon>Bacteria</taxon>
        <taxon>Pseudomonadati</taxon>
        <taxon>Pseudomonadota</taxon>
        <taxon>Gammaproteobacteria</taxon>
        <taxon>Lysobacterales</taxon>
        <taxon>Lysobacteraceae</taxon>
        <taxon>Stenotrophomonas</taxon>
    </lineage>
</organism>
<sequence length="117" mass="13320">MHYRKAVIWQKAMALAKAACRCSMHLPGEERFGVRLQITRAAISIPSNIAEGWSRESRKEKSQFLAIAQGSLSELHTQLLLCERLGWIECGPLQATYGLADETSRMLTTLRRRFRSE</sequence>
<evidence type="ECO:0008006" key="3">
    <source>
        <dbReference type="Google" id="ProtNLM"/>
    </source>
</evidence>
<dbReference type="InterPro" id="IPR012657">
    <property type="entry name" value="23S_rRNA-intervening_sequence"/>
</dbReference>
<dbReference type="STRING" id="266128.ABB25_04875"/>
<protein>
    <recommendedName>
        <fullName evidence="3">Four helix bundle protein</fullName>
    </recommendedName>
</protein>
<dbReference type="InterPro" id="IPR036583">
    <property type="entry name" value="23S_rRNA_IVS_sf"/>
</dbReference>
<accession>A0A0R0BYU7</accession>
<dbReference type="RefSeq" id="WP_057664520.1">
    <property type="nucleotide sequence ID" value="NZ_LDJH01000007.1"/>
</dbReference>
<dbReference type="PATRIC" id="fig|266128.3.peg.2632"/>
<dbReference type="Proteomes" id="UP000051254">
    <property type="component" value="Unassembled WGS sequence"/>
</dbReference>
<dbReference type="OrthoDB" id="160990at2"/>
<dbReference type="Gene3D" id="1.20.1440.60">
    <property type="entry name" value="23S rRNA-intervening sequence"/>
    <property type="match status" value="1"/>
</dbReference>
<dbReference type="Pfam" id="PF05635">
    <property type="entry name" value="23S_rRNA_IVP"/>
    <property type="match status" value="1"/>
</dbReference>
<gene>
    <name evidence="1" type="ORF">ABB25_04875</name>
</gene>
<dbReference type="EMBL" id="LDJH01000007">
    <property type="protein sequence ID" value="KRG59194.1"/>
    <property type="molecule type" value="Genomic_DNA"/>
</dbReference>